<dbReference type="AlphaFoldDB" id="A0A383ASH3"/>
<organism evidence="2">
    <name type="scientific">marine metagenome</name>
    <dbReference type="NCBI Taxonomy" id="408172"/>
    <lineage>
        <taxon>unclassified sequences</taxon>
        <taxon>metagenomes</taxon>
        <taxon>ecological metagenomes</taxon>
    </lineage>
</organism>
<proteinExistence type="predicted"/>
<sequence length="172" mass="18287">IFEAVNPQLLASRQAMPGPAAAYQEKDISDWARFCGVSITLPEGWPVDSTLAICGAIAAIGEDLMVAYSNAVFIAYFTEAQDISQTAVLSELAASCGLDAKAFEINLRDSKTLEQVLSNSSELVDRGGFGIPTMFVGDDMYFGNHSMPLVELALGQASENTFIMPGEHGSLG</sequence>
<name>A0A383ASH3_9ZZZZ</name>
<dbReference type="Pfam" id="PF01323">
    <property type="entry name" value="DSBA"/>
    <property type="match status" value="1"/>
</dbReference>
<dbReference type="PANTHER" id="PTHR42943:SF2">
    <property type="entry name" value="GLUTATHIONE S-TRANSFERASE KAPPA 1"/>
    <property type="match status" value="1"/>
</dbReference>
<dbReference type="GO" id="GO:0004602">
    <property type="term" value="F:glutathione peroxidase activity"/>
    <property type="evidence" value="ECO:0007669"/>
    <property type="project" value="TreeGrafter"/>
</dbReference>
<dbReference type="EMBL" id="UINC01194137">
    <property type="protein sequence ID" value="SVE10078.1"/>
    <property type="molecule type" value="Genomic_DNA"/>
</dbReference>
<dbReference type="GO" id="GO:0006749">
    <property type="term" value="P:glutathione metabolic process"/>
    <property type="evidence" value="ECO:0007669"/>
    <property type="project" value="TreeGrafter"/>
</dbReference>
<reference evidence="2" key="1">
    <citation type="submission" date="2018-05" db="EMBL/GenBank/DDBJ databases">
        <authorList>
            <person name="Lanie J.A."/>
            <person name="Ng W.-L."/>
            <person name="Kazmierczak K.M."/>
            <person name="Andrzejewski T.M."/>
            <person name="Davidsen T.M."/>
            <person name="Wayne K.J."/>
            <person name="Tettelin H."/>
            <person name="Glass J.I."/>
            <person name="Rusch D."/>
            <person name="Podicherti R."/>
            <person name="Tsui H.-C.T."/>
            <person name="Winkler M.E."/>
        </authorList>
    </citation>
    <scope>NUCLEOTIDE SEQUENCE</scope>
</reference>
<feature type="domain" description="DSBA-like thioredoxin" evidence="1">
    <location>
        <begin position="22"/>
        <end position="154"/>
    </location>
</feature>
<evidence type="ECO:0000259" key="1">
    <source>
        <dbReference type="Pfam" id="PF01323"/>
    </source>
</evidence>
<dbReference type="InterPro" id="IPR036249">
    <property type="entry name" value="Thioredoxin-like_sf"/>
</dbReference>
<gene>
    <name evidence="2" type="ORF">METZ01_LOCUS462932</name>
</gene>
<dbReference type="SUPFAM" id="SSF52833">
    <property type="entry name" value="Thioredoxin-like"/>
    <property type="match status" value="1"/>
</dbReference>
<accession>A0A383ASH3</accession>
<feature type="non-terminal residue" evidence="2">
    <location>
        <position position="1"/>
    </location>
</feature>
<dbReference type="Gene3D" id="3.40.30.10">
    <property type="entry name" value="Glutaredoxin"/>
    <property type="match status" value="1"/>
</dbReference>
<evidence type="ECO:0000313" key="2">
    <source>
        <dbReference type="EMBL" id="SVE10078.1"/>
    </source>
</evidence>
<dbReference type="InterPro" id="IPR001853">
    <property type="entry name" value="DSBA-like_thioredoxin_dom"/>
</dbReference>
<dbReference type="GO" id="GO:0004364">
    <property type="term" value="F:glutathione transferase activity"/>
    <property type="evidence" value="ECO:0007669"/>
    <property type="project" value="TreeGrafter"/>
</dbReference>
<protein>
    <recommendedName>
        <fullName evidence="1">DSBA-like thioredoxin domain-containing protein</fullName>
    </recommendedName>
</protein>
<dbReference type="InterPro" id="IPR051924">
    <property type="entry name" value="GST_Kappa/NadH"/>
</dbReference>
<dbReference type="PANTHER" id="PTHR42943">
    <property type="entry name" value="GLUTATHIONE S-TRANSFERASE KAPPA"/>
    <property type="match status" value="1"/>
</dbReference>